<keyword evidence="3" id="KW-1185">Reference proteome</keyword>
<dbReference type="Proteomes" id="UP000327157">
    <property type="component" value="Chromosome 3"/>
</dbReference>
<accession>A0A5N5GL03</accession>
<feature type="region of interest" description="Disordered" evidence="1">
    <location>
        <begin position="36"/>
        <end position="112"/>
    </location>
</feature>
<evidence type="ECO:0000313" key="3">
    <source>
        <dbReference type="Proteomes" id="UP000327157"/>
    </source>
</evidence>
<evidence type="ECO:0000313" key="2">
    <source>
        <dbReference type="EMBL" id="KAB2616038.1"/>
    </source>
</evidence>
<proteinExistence type="predicted"/>
<gene>
    <name evidence="2" type="ORF">D8674_022626</name>
</gene>
<reference evidence="3" key="2">
    <citation type="submission" date="2019-10" db="EMBL/GenBank/DDBJ databases">
        <title>A de novo genome assembly of a pear dwarfing rootstock.</title>
        <authorList>
            <person name="Wang F."/>
            <person name="Wang J."/>
            <person name="Li S."/>
            <person name="Zhang Y."/>
            <person name="Fang M."/>
            <person name="Ma L."/>
            <person name="Zhao Y."/>
            <person name="Jiang S."/>
        </authorList>
    </citation>
    <scope>NUCLEOTIDE SEQUENCE [LARGE SCALE GENOMIC DNA]</scope>
</reference>
<dbReference type="EMBL" id="SMOL01000402">
    <property type="protein sequence ID" value="KAB2616038.1"/>
    <property type="molecule type" value="Genomic_DNA"/>
</dbReference>
<organism evidence="2 3">
    <name type="scientific">Pyrus ussuriensis x Pyrus communis</name>
    <dbReference type="NCBI Taxonomy" id="2448454"/>
    <lineage>
        <taxon>Eukaryota</taxon>
        <taxon>Viridiplantae</taxon>
        <taxon>Streptophyta</taxon>
        <taxon>Embryophyta</taxon>
        <taxon>Tracheophyta</taxon>
        <taxon>Spermatophyta</taxon>
        <taxon>Magnoliopsida</taxon>
        <taxon>eudicotyledons</taxon>
        <taxon>Gunneridae</taxon>
        <taxon>Pentapetalae</taxon>
        <taxon>rosids</taxon>
        <taxon>fabids</taxon>
        <taxon>Rosales</taxon>
        <taxon>Rosaceae</taxon>
        <taxon>Amygdaloideae</taxon>
        <taxon>Maleae</taxon>
        <taxon>Pyrus</taxon>
    </lineage>
</organism>
<dbReference type="OrthoDB" id="1154717at2759"/>
<evidence type="ECO:0000256" key="1">
    <source>
        <dbReference type="SAM" id="MobiDB-lite"/>
    </source>
</evidence>
<comment type="caution">
    <text evidence="2">The sequence shown here is derived from an EMBL/GenBank/DDBJ whole genome shotgun (WGS) entry which is preliminary data.</text>
</comment>
<reference evidence="2 3" key="3">
    <citation type="submission" date="2019-11" db="EMBL/GenBank/DDBJ databases">
        <title>A de novo genome assembly of a pear dwarfing rootstock.</title>
        <authorList>
            <person name="Wang F."/>
            <person name="Wang J."/>
            <person name="Li S."/>
            <person name="Zhang Y."/>
            <person name="Fang M."/>
            <person name="Ma L."/>
            <person name="Zhao Y."/>
            <person name="Jiang S."/>
        </authorList>
    </citation>
    <scope>NUCLEOTIDE SEQUENCE [LARGE SCALE GENOMIC DNA]</scope>
    <source>
        <strain evidence="2">S2</strain>
        <tissue evidence="2">Leaf</tissue>
    </source>
</reference>
<reference evidence="2 3" key="1">
    <citation type="submission" date="2019-09" db="EMBL/GenBank/DDBJ databases">
        <authorList>
            <person name="Ou C."/>
        </authorList>
    </citation>
    <scope>NUCLEOTIDE SEQUENCE [LARGE SCALE GENOMIC DNA]</scope>
    <source>
        <strain evidence="2">S2</strain>
        <tissue evidence="2">Leaf</tissue>
    </source>
</reference>
<protein>
    <submittedName>
        <fullName evidence="2">Uncharacterized protein</fullName>
    </submittedName>
</protein>
<name>A0A5N5GL03_9ROSA</name>
<feature type="compositionally biased region" description="Polar residues" evidence="1">
    <location>
        <begin position="86"/>
        <end position="112"/>
    </location>
</feature>
<sequence>MARIVRGFIVMLKTNIVEIPSCETYRHRPGNILQITHPNRMHASRRNISRSRICEDSKPISKGGGGKINGTTTLKQQDVSDDEISSSKTDQNDGKQSNGDTKATTEKTGSTG</sequence>
<feature type="compositionally biased region" description="Basic residues" evidence="1">
    <location>
        <begin position="39"/>
        <end position="49"/>
    </location>
</feature>
<dbReference type="AlphaFoldDB" id="A0A5N5GL03"/>